<evidence type="ECO:0000313" key="3">
    <source>
        <dbReference type="EMBL" id="OCB92200.1"/>
    </source>
</evidence>
<keyword evidence="4" id="KW-1185">Reference proteome</keyword>
<comment type="caution">
    <text evidence="3">The sequence shown here is derived from an EMBL/GenBank/DDBJ whole genome shotgun (WGS) entry which is preliminary data.</text>
</comment>
<evidence type="ECO:0000256" key="2">
    <source>
        <dbReference type="SAM" id="MobiDB-lite"/>
    </source>
</evidence>
<organism evidence="3 4">
    <name type="scientific">Sanghuangporus baumii</name>
    <name type="common">Phellinus baumii</name>
    <dbReference type="NCBI Taxonomy" id="108892"/>
    <lineage>
        <taxon>Eukaryota</taxon>
        <taxon>Fungi</taxon>
        <taxon>Dikarya</taxon>
        <taxon>Basidiomycota</taxon>
        <taxon>Agaricomycotina</taxon>
        <taxon>Agaricomycetes</taxon>
        <taxon>Hymenochaetales</taxon>
        <taxon>Hymenochaetaceae</taxon>
        <taxon>Sanghuangporus</taxon>
    </lineage>
</organism>
<protein>
    <submittedName>
        <fullName evidence="3">Uncharacterized protein</fullName>
    </submittedName>
</protein>
<evidence type="ECO:0000256" key="1">
    <source>
        <dbReference type="SAM" id="Coils"/>
    </source>
</evidence>
<dbReference type="AlphaFoldDB" id="A0A9Q5I5R2"/>
<dbReference type="Proteomes" id="UP000757232">
    <property type="component" value="Unassembled WGS sequence"/>
</dbReference>
<proteinExistence type="predicted"/>
<feature type="region of interest" description="Disordered" evidence="2">
    <location>
        <begin position="1"/>
        <end position="89"/>
    </location>
</feature>
<gene>
    <name evidence="3" type="ORF">A7U60_g410</name>
</gene>
<reference evidence="3" key="1">
    <citation type="submission" date="2016-06" db="EMBL/GenBank/DDBJ databases">
        <title>Draft Genome sequence of the fungus Inonotus baumii.</title>
        <authorList>
            <person name="Zhu H."/>
            <person name="Lin W."/>
        </authorList>
    </citation>
    <scope>NUCLEOTIDE SEQUENCE</scope>
    <source>
        <strain evidence="3">821</strain>
    </source>
</reference>
<keyword evidence="1" id="KW-0175">Coiled coil</keyword>
<feature type="compositionally biased region" description="Low complexity" evidence="2">
    <location>
        <begin position="66"/>
        <end position="81"/>
    </location>
</feature>
<feature type="region of interest" description="Disordered" evidence="2">
    <location>
        <begin position="200"/>
        <end position="240"/>
    </location>
</feature>
<feature type="compositionally biased region" description="Low complexity" evidence="2">
    <location>
        <begin position="31"/>
        <end position="47"/>
    </location>
</feature>
<feature type="coiled-coil region" evidence="1">
    <location>
        <begin position="301"/>
        <end position="328"/>
    </location>
</feature>
<dbReference type="EMBL" id="LNZH02000018">
    <property type="protein sequence ID" value="OCB92200.1"/>
    <property type="molecule type" value="Genomic_DNA"/>
</dbReference>
<accession>A0A9Q5I5R2</accession>
<evidence type="ECO:0000313" key="4">
    <source>
        <dbReference type="Proteomes" id="UP000757232"/>
    </source>
</evidence>
<sequence>MTSPSAAAGPSRYSAQANNAEAGPSTPAHHSSLLSQSSSLSSTESTSGYSGKGKAKAKNKGDGKTRSSLSREVSRMSSISSPIERAADSARRAHVKARIAEAAQRRASWKEMFIRGIKYLVNKIVPFKVFGTSTRDDSSDAYSFPPLFPSSSSSPSSSASTSSASFITVDDSPSLSGLSSVSDDLDAALALEFANLNTERKADVNSQAQTEEDNLSDASTEIAEEDENVLPPSTDPFDFPKLGPYWTDDRLNQRLEEHRARVRRAEARGQRLMREKYMRQRREEDLKRVHDKEGARRTIMMEKANEAARQASERVNAAIEDREDERSRECLLRRGGQASFDLMDEHEASAIEKLRVREEELYKALGLDVLEQQTKRTRYSRRFRSRRIPLARCHPYSSCIWPSRSMSPRYFNQSGVYYGPAFGKSSARVKIPFKKKYIKYMDEWIALKDPSTVRELTFQTVPWPLVKPPLAPDEIVCDDIYDFLLNAFFGSRDVDVVRCRGVAEYELRKWCPDRVENWILRHIPDEKERRAARAGADVVLKALVIMASWDVDFFDKLKEKAIIRYFLEH</sequence>
<name>A0A9Q5I5R2_SANBA</name>